<protein>
    <recommendedName>
        <fullName evidence="3">FCP1 homology domain-containing protein</fullName>
    </recommendedName>
</protein>
<keyword evidence="2" id="KW-1185">Reference proteome</keyword>
<dbReference type="AlphaFoldDB" id="A0A0M9FSN7"/>
<dbReference type="EMBL" id="LGTL01000026">
    <property type="protein sequence ID" value="KPA75056.1"/>
    <property type="molecule type" value="Genomic_DNA"/>
</dbReference>
<reference evidence="1 2" key="1">
    <citation type="submission" date="2015-07" db="EMBL/GenBank/DDBJ databases">
        <title>High-quality genome of monoxenous trypanosomatid Leptomonas pyrrhocoris.</title>
        <authorList>
            <person name="Flegontov P."/>
            <person name="Butenko A."/>
            <person name="Firsov S."/>
            <person name="Vlcek C."/>
            <person name="Logacheva M.D."/>
            <person name="Field M."/>
            <person name="Filatov D."/>
            <person name="Flegontova O."/>
            <person name="Gerasimov E."/>
            <person name="Jackson A.P."/>
            <person name="Kelly S."/>
            <person name="Opperdoes F."/>
            <person name="O'Reilly A."/>
            <person name="Votypka J."/>
            <person name="Yurchenko V."/>
            <person name="Lukes J."/>
        </authorList>
    </citation>
    <scope>NUCLEOTIDE SEQUENCE [LARGE SCALE GENOMIC DNA]</scope>
    <source>
        <strain evidence="1">H10</strain>
    </source>
</reference>
<evidence type="ECO:0000313" key="1">
    <source>
        <dbReference type="EMBL" id="KPA75056.1"/>
    </source>
</evidence>
<dbReference type="Proteomes" id="UP000037923">
    <property type="component" value="Unassembled WGS sequence"/>
</dbReference>
<dbReference type="Gene3D" id="3.40.50.1000">
    <property type="entry name" value="HAD superfamily/HAD-like"/>
    <property type="match status" value="1"/>
</dbReference>
<dbReference type="OrthoDB" id="262438at2759"/>
<dbReference type="GeneID" id="26909023"/>
<dbReference type="InterPro" id="IPR036412">
    <property type="entry name" value="HAD-like_sf"/>
</dbReference>
<sequence>MRCVAGRLPVHFLLDIDGTLLHPLRGSYGNGDERVEGCIYACANGQGGSAAGFSEPVLCPLACEQKHIKRVLLRPHVIPFLQHLLLDRALDTARTQVCVSLYTRQSASYCEAVLNQVLLPALRRSRSDSPVDVTPALFHSLFHGDHAVQFSDSPCPSSPTTDASSLVSELQDWNKTVSVSPSPLTTVLIDDSSYNFRAAELTTGHAILLPSFRARADDDVDVDACFLTAHRCPEEAALYDAIRGETSGTAAAAAAAVGCGEVSEALQLLPLLEAFVQVCLDQRDVIEELQRALPFPGAYAAEVPALRQPELRARIRAHAAALHALNFFSASSSYRERWNRFHAAREDSLLPYV</sequence>
<proteinExistence type="predicted"/>
<accession>A0A0M9FSN7</accession>
<dbReference type="SUPFAM" id="SSF56784">
    <property type="entry name" value="HAD-like"/>
    <property type="match status" value="1"/>
</dbReference>
<name>A0A0M9FSN7_LEPPY</name>
<evidence type="ECO:0000313" key="2">
    <source>
        <dbReference type="Proteomes" id="UP000037923"/>
    </source>
</evidence>
<dbReference type="VEuPathDB" id="TriTrypDB:LpyrH10_26_0350"/>
<evidence type="ECO:0008006" key="3">
    <source>
        <dbReference type="Google" id="ProtNLM"/>
    </source>
</evidence>
<comment type="caution">
    <text evidence="1">The sequence shown here is derived from an EMBL/GenBank/DDBJ whole genome shotgun (WGS) entry which is preliminary data.</text>
</comment>
<organism evidence="1 2">
    <name type="scientific">Leptomonas pyrrhocoris</name>
    <name type="common">Firebug parasite</name>
    <dbReference type="NCBI Taxonomy" id="157538"/>
    <lineage>
        <taxon>Eukaryota</taxon>
        <taxon>Discoba</taxon>
        <taxon>Euglenozoa</taxon>
        <taxon>Kinetoplastea</taxon>
        <taxon>Metakinetoplastina</taxon>
        <taxon>Trypanosomatida</taxon>
        <taxon>Trypanosomatidae</taxon>
        <taxon>Leishmaniinae</taxon>
        <taxon>Leptomonas</taxon>
    </lineage>
</organism>
<dbReference type="InterPro" id="IPR023214">
    <property type="entry name" value="HAD_sf"/>
</dbReference>
<dbReference type="OMA" id="HEFRRND"/>
<gene>
    <name evidence="1" type="ORF">ABB37_08740</name>
</gene>
<dbReference type="RefSeq" id="XP_015653495.1">
    <property type="nucleotide sequence ID" value="XM_015807837.1"/>
</dbReference>